<evidence type="ECO:0000313" key="3">
    <source>
        <dbReference type="Proteomes" id="UP001172102"/>
    </source>
</evidence>
<comment type="caution">
    <text evidence="2">The sequence shown here is derived from an EMBL/GenBank/DDBJ whole genome shotgun (WGS) entry which is preliminary data.</text>
</comment>
<evidence type="ECO:0000313" key="2">
    <source>
        <dbReference type="EMBL" id="KAK0711495.1"/>
    </source>
</evidence>
<accession>A0AA40A8Y7</accession>
<organism evidence="2 3">
    <name type="scientific">Lasiosphaeris hirsuta</name>
    <dbReference type="NCBI Taxonomy" id="260670"/>
    <lineage>
        <taxon>Eukaryota</taxon>
        <taxon>Fungi</taxon>
        <taxon>Dikarya</taxon>
        <taxon>Ascomycota</taxon>
        <taxon>Pezizomycotina</taxon>
        <taxon>Sordariomycetes</taxon>
        <taxon>Sordariomycetidae</taxon>
        <taxon>Sordariales</taxon>
        <taxon>Lasiosphaeriaceae</taxon>
        <taxon>Lasiosphaeris</taxon>
    </lineage>
</organism>
<feature type="region of interest" description="Disordered" evidence="1">
    <location>
        <begin position="262"/>
        <end position="287"/>
    </location>
</feature>
<dbReference type="Gene3D" id="1.25.40.10">
    <property type="entry name" value="Tetratricopeptide repeat domain"/>
    <property type="match status" value="1"/>
</dbReference>
<feature type="compositionally biased region" description="Polar residues" evidence="1">
    <location>
        <begin position="276"/>
        <end position="287"/>
    </location>
</feature>
<dbReference type="Proteomes" id="UP001172102">
    <property type="component" value="Unassembled WGS sequence"/>
</dbReference>
<evidence type="ECO:0000256" key="1">
    <source>
        <dbReference type="SAM" id="MobiDB-lite"/>
    </source>
</evidence>
<dbReference type="InterPro" id="IPR011990">
    <property type="entry name" value="TPR-like_helical_dom_sf"/>
</dbReference>
<dbReference type="EMBL" id="JAUKUA010000005">
    <property type="protein sequence ID" value="KAK0711495.1"/>
    <property type="molecule type" value="Genomic_DNA"/>
</dbReference>
<protein>
    <submittedName>
        <fullName evidence="2">Uncharacterized protein</fullName>
    </submittedName>
</protein>
<sequence length="413" mass="45631">MRPPQALGSVGWRILRSLSYAALPTHAVRVSPAACYQQFSQCPILPRFFPSGPHHDPGRSNKPPAHFRHVVVKTKTLPKARGLRTASRPALTFSKVDVPPMEFWEPLALMEAPEDLTASIFYETAKQYCAIAQTGESTWKGKLERDYGIDSYTLHYTGLLLTHGPPGPTWPLGLNMLMTASSLEYDASAITLVRLLLQTKNGLEKKSYMEIFRPAVAHFNRIVKVGDNPDALTLQGLLLERKADNHSSLKSFERAIEAGNRSGDTYAPAQRKQAPGTGTNESSSSGALQRRTPKWCWEAACYVGRGRVLLQLGGRAAAEANFRIAARELDTAGACLLLGKLLPPQEAEEYLMKAAFSASEEACLLLAASEREKAMNHGELSEKEKDNRRRWAAEWFRLGRNEEAAEDVGRVTS</sequence>
<keyword evidence="3" id="KW-1185">Reference proteome</keyword>
<proteinExistence type="predicted"/>
<gene>
    <name evidence="2" type="ORF">B0H67DRAFT_292181</name>
</gene>
<dbReference type="AlphaFoldDB" id="A0AA40A8Y7"/>
<name>A0AA40A8Y7_9PEZI</name>
<dbReference type="SUPFAM" id="SSF81901">
    <property type="entry name" value="HCP-like"/>
    <property type="match status" value="1"/>
</dbReference>
<reference evidence="2" key="1">
    <citation type="submission" date="2023-06" db="EMBL/GenBank/DDBJ databases">
        <title>Genome-scale phylogeny and comparative genomics of the fungal order Sordariales.</title>
        <authorList>
            <consortium name="Lawrence Berkeley National Laboratory"/>
            <person name="Hensen N."/>
            <person name="Bonometti L."/>
            <person name="Westerberg I."/>
            <person name="Brannstrom I.O."/>
            <person name="Guillou S."/>
            <person name="Cros-Aarteil S."/>
            <person name="Calhoun S."/>
            <person name="Haridas S."/>
            <person name="Kuo A."/>
            <person name="Mondo S."/>
            <person name="Pangilinan J."/>
            <person name="Riley R."/>
            <person name="Labutti K."/>
            <person name="Andreopoulos B."/>
            <person name="Lipzen A."/>
            <person name="Chen C."/>
            <person name="Yanf M."/>
            <person name="Daum C."/>
            <person name="Ng V."/>
            <person name="Clum A."/>
            <person name="Steindorff A."/>
            <person name="Ohm R."/>
            <person name="Martin F."/>
            <person name="Silar P."/>
            <person name="Natvig D."/>
            <person name="Lalanne C."/>
            <person name="Gautier V."/>
            <person name="Ament-Velasquez S.L."/>
            <person name="Kruys A."/>
            <person name="Hutchinson M.I."/>
            <person name="Powell A.J."/>
            <person name="Barry K."/>
            <person name="Miller A.N."/>
            <person name="Grigoriev I.V."/>
            <person name="Debuchy R."/>
            <person name="Gladieux P."/>
            <person name="Thoren M.H."/>
            <person name="Johannesson H."/>
        </authorList>
    </citation>
    <scope>NUCLEOTIDE SEQUENCE</scope>
    <source>
        <strain evidence="2">SMH4607-1</strain>
    </source>
</reference>